<feature type="compositionally biased region" description="Basic and acidic residues" evidence="1">
    <location>
        <begin position="76"/>
        <end position="87"/>
    </location>
</feature>
<feature type="compositionally biased region" description="Low complexity" evidence="1">
    <location>
        <begin position="88"/>
        <end position="109"/>
    </location>
</feature>
<feature type="compositionally biased region" description="Polar residues" evidence="1">
    <location>
        <begin position="162"/>
        <end position="175"/>
    </location>
</feature>
<name>A0A0B7AXR1_9EUPU</name>
<dbReference type="EMBL" id="HACG01038552">
    <property type="protein sequence ID" value="CEK85417.1"/>
    <property type="molecule type" value="Transcribed_RNA"/>
</dbReference>
<feature type="region of interest" description="Disordered" evidence="1">
    <location>
        <begin position="23"/>
        <end position="42"/>
    </location>
</feature>
<feature type="region of interest" description="Disordered" evidence="1">
    <location>
        <begin position="74"/>
        <end position="121"/>
    </location>
</feature>
<sequence length="231" mass="25531">MARKVRISLPDQSNFVLQSLGQFNEKSNSNQPQPVRSNDFRRHSVATERFVEPLNKSEVYPKFNSRLTQQALMITKPEESNTDKHFTSSDNSHSSTTDTTSDTTAISTSKNSSPHLSILPSFLGNQQKDSVEGSNIISQYIRRRQSHSDLLTVSEYKGESGDGTTNKPSMPSSLPSDAPKPLESNLSGTSIFGFSILSRTRQFGAWLTKATEGEKVVVTKKDLNTLAPNSF</sequence>
<dbReference type="AlphaFoldDB" id="A0A0B7AXR1"/>
<feature type="compositionally biased region" description="Polar residues" evidence="1">
    <location>
        <begin position="23"/>
        <end position="36"/>
    </location>
</feature>
<reference evidence="2" key="1">
    <citation type="submission" date="2014-12" db="EMBL/GenBank/DDBJ databases">
        <title>Insight into the proteome of Arion vulgaris.</title>
        <authorList>
            <person name="Aradska J."/>
            <person name="Bulat T."/>
            <person name="Smidak R."/>
            <person name="Sarate P."/>
            <person name="Gangsoo J."/>
            <person name="Sialana F."/>
            <person name="Bilban M."/>
            <person name="Lubec G."/>
        </authorList>
    </citation>
    <scope>NUCLEOTIDE SEQUENCE</scope>
    <source>
        <tissue evidence="2">Skin</tissue>
    </source>
</reference>
<protein>
    <submittedName>
        <fullName evidence="2">Uncharacterized protein</fullName>
    </submittedName>
</protein>
<organism evidence="2">
    <name type="scientific">Arion vulgaris</name>
    <dbReference type="NCBI Taxonomy" id="1028688"/>
    <lineage>
        <taxon>Eukaryota</taxon>
        <taxon>Metazoa</taxon>
        <taxon>Spiralia</taxon>
        <taxon>Lophotrochozoa</taxon>
        <taxon>Mollusca</taxon>
        <taxon>Gastropoda</taxon>
        <taxon>Heterobranchia</taxon>
        <taxon>Euthyneura</taxon>
        <taxon>Panpulmonata</taxon>
        <taxon>Eupulmonata</taxon>
        <taxon>Stylommatophora</taxon>
        <taxon>Helicina</taxon>
        <taxon>Arionoidea</taxon>
        <taxon>Arionidae</taxon>
        <taxon>Arion</taxon>
    </lineage>
</organism>
<feature type="region of interest" description="Disordered" evidence="1">
    <location>
        <begin position="155"/>
        <end position="182"/>
    </location>
</feature>
<evidence type="ECO:0000256" key="1">
    <source>
        <dbReference type="SAM" id="MobiDB-lite"/>
    </source>
</evidence>
<evidence type="ECO:0000313" key="2">
    <source>
        <dbReference type="EMBL" id="CEK85417.1"/>
    </source>
</evidence>
<gene>
    <name evidence="2" type="primary">ORF148120</name>
</gene>
<proteinExistence type="predicted"/>
<accession>A0A0B7AXR1</accession>